<name>A0A1X1Y047_9MYCO</name>
<evidence type="ECO:0000313" key="2">
    <source>
        <dbReference type="EMBL" id="ORW04492.1"/>
    </source>
</evidence>
<proteinExistence type="predicted"/>
<feature type="transmembrane region" description="Helical" evidence="1">
    <location>
        <begin position="36"/>
        <end position="57"/>
    </location>
</feature>
<keyword evidence="3" id="KW-1185">Reference proteome</keyword>
<protein>
    <submittedName>
        <fullName evidence="2">Uncharacterized protein</fullName>
    </submittedName>
</protein>
<dbReference type="RefSeq" id="WP_084024871.1">
    <property type="nucleotide sequence ID" value="NZ_LQPE01000105.1"/>
</dbReference>
<comment type="caution">
    <text evidence="2">The sequence shown here is derived from an EMBL/GenBank/DDBJ whole genome shotgun (WGS) entry which is preliminary data.</text>
</comment>
<dbReference type="Proteomes" id="UP000193487">
    <property type="component" value="Unassembled WGS sequence"/>
</dbReference>
<evidence type="ECO:0000313" key="3">
    <source>
        <dbReference type="Proteomes" id="UP000193487"/>
    </source>
</evidence>
<feature type="transmembrane region" description="Helical" evidence="1">
    <location>
        <begin position="102"/>
        <end position="122"/>
    </location>
</feature>
<gene>
    <name evidence="2" type="ORF">AWC14_03375</name>
</gene>
<feature type="transmembrane region" description="Helical" evidence="1">
    <location>
        <begin position="12"/>
        <end position="30"/>
    </location>
</feature>
<sequence length="141" mass="15779">MMRTGLLRNYAAMWVLIDLGFTGVFVWEAFRTTNQIFRIEMVVLALVWSGAALMWLLRSRNDARRGWPTTTPSPRAAIAIGLVTLALGGYEVWALINWGDVFYLICGAGFLAMGLWYVALGVNTLRHRSRQRSQPAGTADI</sequence>
<reference evidence="2 3" key="1">
    <citation type="submission" date="2016-01" db="EMBL/GenBank/DDBJ databases">
        <title>The new phylogeny of the genus Mycobacterium.</title>
        <authorList>
            <person name="Tarcisio F."/>
            <person name="Conor M."/>
            <person name="Antonella G."/>
            <person name="Elisabetta G."/>
            <person name="Giulia F.S."/>
            <person name="Sara T."/>
            <person name="Anna F."/>
            <person name="Clotilde B."/>
            <person name="Roberto B."/>
            <person name="Veronica D.S."/>
            <person name="Fabio R."/>
            <person name="Monica P."/>
            <person name="Olivier J."/>
            <person name="Enrico T."/>
            <person name="Nicola S."/>
        </authorList>
    </citation>
    <scope>NUCLEOTIDE SEQUENCE [LARGE SCALE GENOMIC DNA]</scope>
    <source>
        <strain evidence="2 3">DSM 45166</strain>
    </source>
</reference>
<evidence type="ECO:0000256" key="1">
    <source>
        <dbReference type="SAM" id="Phobius"/>
    </source>
</evidence>
<keyword evidence="1" id="KW-0472">Membrane</keyword>
<dbReference type="EMBL" id="LQPE01000105">
    <property type="protein sequence ID" value="ORW04492.1"/>
    <property type="molecule type" value="Genomic_DNA"/>
</dbReference>
<dbReference type="AlphaFoldDB" id="A0A1X1Y047"/>
<accession>A0A1X1Y047</accession>
<keyword evidence="1" id="KW-1133">Transmembrane helix</keyword>
<organism evidence="2 3">
    <name type="scientific">Mycobacterium kyorinense</name>
    <dbReference type="NCBI Taxonomy" id="487514"/>
    <lineage>
        <taxon>Bacteria</taxon>
        <taxon>Bacillati</taxon>
        <taxon>Actinomycetota</taxon>
        <taxon>Actinomycetes</taxon>
        <taxon>Mycobacteriales</taxon>
        <taxon>Mycobacteriaceae</taxon>
        <taxon>Mycobacterium</taxon>
    </lineage>
</organism>
<feature type="transmembrane region" description="Helical" evidence="1">
    <location>
        <begin position="77"/>
        <end position="96"/>
    </location>
</feature>
<keyword evidence="1" id="KW-0812">Transmembrane</keyword>